<accession>A0A8D2J284</accession>
<dbReference type="Proteomes" id="UP000694545">
    <property type="component" value="Unplaced"/>
</dbReference>
<evidence type="ECO:0000259" key="1">
    <source>
        <dbReference type="PROSITE" id="PS50878"/>
    </source>
</evidence>
<reference evidence="2" key="2">
    <citation type="submission" date="2025-09" db="UniProtKB">
        <authorList>
            <consortium name="Ensembl"/>
        </authorList>
    </citation>
    <scope>IDENTIFICATION</scope>
</reference>
<dbReference type="Ensembl" id="ENSVKKT00000002778.1">
    <property type="protein sequence ID" value="ENSVKKP00000002703.1"/>
    <property type="gene ID" value="ENSVKKG00000002138.1"/>
</dbReference>
<dbReference type="Pfam" id="PF00078">
    <property type="entry name" value="RVT_1"/>
    <property type="match status" value="1"/>
</dbReference>
<protein>
    <recommendedName>
        <fullName evidence="1">Reverse transcriptase domain-containing protein</fullName>
    </recommendedName>
</protein>
<evidence type="ECO:0000313" key="2">
    <source>
        <dbReference type="Ensembl" id="ENSVKKP00000002703.1"/>
    </source>
</evidence>
<proteinExistence type="predicted"/>
<dbReference type="SUPFAM" id="SSF56672">
    <property type="entry name" value="DNA/RNA polymerases"/>
    <property type="match status" value="1"/>
</dbReference>
<dbReference type="InterPro" id="IPR000477">
    <property type="entry name" value="RT_dom"/>
</dbReference>
<feature type="domain" description="Reverse transcriptase" evidence="1">
    <location>
        <begin position="1"/>
        <end position="232"/>
    </location>
</feature>
<dbReference type="OMA" id="TRIHTIR"/>
<dbReference type="InterPro" id="IPR043502">
    <property type="entry name" value="DNA/RNA_pol_sf"/>
</dbReference>
<reference evidence="2" key="1">
    <citation type="submission" date="2025-08" db="UniProtKB">
        <authorList>
            <consortium name="Ensembl"/>
        </authorList>
    </citation>
    <scope>IDENTIFICATION</scope>
</reference>
<sequence length="410" mass="45632">MVTNYRPVANIPFLGKVLERVVAGQLQALLDETDYLDPFQSGFRPGYGTESALVALYDDLCWEDRGSASLLVLLDLSAAFDTIDHGILLDRLAGLGVRGTALRWFRSYLNGRFQKVVLGDYGSAPWQLCHGVPQGSILSPLLFNIYMKPLGEVIRRCGLRNHQYADDTQLYLSFSTNPGEAVAVLNRCLAEVMGWMRANKLKLNPDKTEVLLVGGSGFGEGELNLVLNGVALPPRAKVRSLGMLLDPELSLEAQVTTAARSAFLQLRLIHQLRPYLEYDCLATVTHALVTSHLDFCNAFYVGLPLKTVRILQLVQNRAARLLTGTGRYVHMTPVLRQLHWLPIEVQAQFKVLVMTYKALNGLGPGYLKERLHPYMPSHPLRSAGEALLREPSVREIRRVATRRRAFSAVA</sequence>
<name>A0A8D2J284_VARKO</name>
<organism evidence="2 3">
    <name type="scientific">Varanus komodoensis</name>
    <name type="common">Komodo dragon</name>
    <dbReference type="NCBI Taxonomy" id="61221"/>
    <lineage>
        <taxon>Eukaryota</taxon>
        <taxon>Metazoa</taxon>
        <taxon>Chordata</taxon>
        <taxon>Craniata</taxon>
        <taxon>Vertebrata</taxon>
        <taxon>Euteleostomi</taxon>
        <taxon>Lepidosauria</taxon>
        <taxon>Squamata</taxon>
        <taxon>Bifurcata</taxon>
        <taxon>Unidentata</taxon>
        <taxon>Episquamata</taxon>
        <taxon>Toxicofera</taxon>
        <taxon>Anguimorpha</taxon>
        <taxon>Paleoanguimorpha</taxon>
        <taxon>Varanoidea</taxon>
        <taxon>Varanidae</taxon>
        <taxon>Varanus</taxon>
    </lineage>
</organism>
<dbReference type="CDD" id="cd01650">
    <property type="entry name" value="RT_nLTR_like"/>
    <property type="match status" value="1"/>
</dbReference>
<evidence type="ECO:0000313" key="3">
    <source>
        <dbReference type="Proteomes" id="UP000694545"/>
    </source>
</evidence>
<dbReference type="PROSITE" id="PS50878">
    <property type="entry name" value="RT_POL"/>
    <property type="match status" value="1"/>
</dbReference>
<dbReference type="AlphaFoldDB" id="A0A8D2J284"/>
<dbReference type="PANTHER" id="PTHR33332">
    <property type="entry name" value="REVERSE TRANSCRIPTASE DOMAIN-CONTAINING PROTEIN"/>
    <property type="match status" value="1"/>
</dbReference>
<keyword evidence="3" id="KW-1185">Reference proteome</keyword>